<feature type="domain" description="DUF6533" evidence="1">
    <location>
        <begin position="27"/>
        <end position="72"/>
    </location>
</feature>
<dbReference type="EMBL" id="JANIEX010000735">
    <property type="protein sequence ID" value="KAJ3563666.1"/>
    <property type="molecule type" value="Genomic_DNA"/>
</dbReference>
<reference evidence="2" key="1">
    <citation type="submission" date="2022-07" db="EMBL/GenBank/DDBJ databases">
        <title>Genome Sequence of Leucocoprinus birnbaumii.</title>
        <authorList>
            <person name="Buettner E."/>
        </authorList>
    </citation>
    <scope>NUCLEOTIDE SEQUENCE</scope>
    <source>
        <strain evidence="2">VT141</strain>
    </source>
</reference>
<sequence>MLDPSNAAEEYVQTITSVLPSLYIERYLSAFAVSVALWDHCITLNEEFEAVWVNREQNVLWHVAYLIFRYGTDAVMVFTAYSLSGTVDVGNGM</sequence>
<gene>
    <name evidence="2" type="ORF">NP233_g8795</name>
</gene>
<dbReference type="AlphaFoldDB" id="A0AAD5VND4"/>
<evidence type="ECO:0000259" key="1">
    <source>
        <dbReference type="Pfam" id="PF20151"/>
    </source>
</evidence>
<dbReference type="Pfam" id="PF20151">
    <property type="entry name" value="DUF6533"/>
    <property type="match status" value="1"/>
</dbReference>
<evidence type="ECO:0000313" key="3">
    <source>
        <dbReference type="Proteomes" id="UP001213000"/>
    </source>
</evidence>
<keyword evidence="3" id="KW-1185">Reference proteome</keyword>
<name>A0AAD5VND4_9AGAR</name>
<evidence type="ECO:0000313" key="2">
    <source>
        <dbReference type="EMBL" id="KAJ3563666.1"/>
    </source>
</evidence>
<dbReference type="Proteomes" id="UP001213000">
    <property type="component" value="Unassembled WGS sequence"/>
</dbReference>
<proteinExistence type="predicted"/>
<dbReference type="InterPro" id="IPR045340">
    <property type="entry name" value="DUF6533"/>
</dbReference>
<comment type="caution">
    <text evidence="2">The sequence shown here is derived from an EMBL/GenBank/DDBJ whole genome shotgun (WGS) entry which is preliminary data.</text>
</comment>
<organism evidence="2 3">
    <name type="scientific">Leucocoprinus birnbaumii</name>
    <dbReference type="NCBI Taxonomy" id="56174"/>
    <lineage>
        <taxon>Eukaryota</taxon>
        <taxon>Fungi</taxon>
        <taxon>Dikarya</taxon>
        <taxon>Basidiomycota</taxon>
        <taxon>Agaricomycotina</taxon>
        <taxon>Agaricomycetes</taxon>
        <taxon>Agaricomycetidae</taxon>
        <taxon>Agaricales</taxon>
        <taxon>Agaricineae</taxon>
        <taxon>Agaricaceae</taxon>
        <taxon>Leucocoprinus</taxon>
    </lineage>
</organism>
<protein>
    <recommendedName>
        <fullName evidence="1">DUF6533 domain-containing protein</fullName>
    </recommendedName>
</protein>
<accession>A0AAD5VND4</accession>